<comment type="caution">
    <text evidence="5">The sequence shown here is derived from an EMBL/GenBank/DDBJ whole genome shotgun (WGS) entry which is preliminary data.</text>
</comment>
<dbReference type="SUPFAM" id="SSF52317">
    <property type="entry name" value="Class I glutamine amidotransferase-like"/>
    <property type="match status" value="1"/>
</dbReference>
<evidence type="ECO:0000259" key="4">
    <source>
        <dbReference type="PROSITE" id="PS01124"/>
    </source>
</evidence>
<evidence type="ECO:0000256" key="2">
    <source>
        <dbReference type="ARBA" id="ARBA00023125"/>
    </source>
</evidence>
<organism evidence="5 6">
    <name type="scientific">Mesorhizobium album</name>
    <dbReference type="NCBI Taxonomy" id="3072314"/>
    <lineage>
        <taxon>Bacteria</taxon>
        <taxon>Pseudomonadati</taxon>
        <taxon>Pseudomonadota</taxon>
        <taxon>Alphaproteobacteria</taxon>
        <taxon>Hyphomicrobiales</taxon>
        <taxon>Phyllobacteriaceae</taxon>
        <taxon>Mesorhizobium</taxon>
    </lineage>
</organism>
<proteinExistence type="predicted"/>
<sequence>MNAPANISAMKSLATPEISAMADRPFDLVVLVLPGFSHLALHAYIEPFRIANSVARLPLFRWRIARLGVRPIEGANGLSVAADVGVDELVSSAEDRRPDQLAIVAGEPIERQLTPQLNGFLRTMARRGVPIAAVGTATWLLAQTGLLAGTRCTIHWSRLAAFSEVFNQPRIRDSLFVKDGQYSTCAGELAAFDLAVDLIGGHAGGFIAQEVCRHATVEGQRSGSNRQTGPSGLAFAGVSDKLLMAMRIMEENVEFPLAMDEVAQRAGVSRRQLERLFAMHIGLPPVRHYLRIRVDHAKRLLEGTRMPIIDIAIACGFMSASHFAKCFRVFNGTSPQQCRAMVPTWVGPGLG</sequence>
<dbReference type="CDD" id="cd03136">
    <property type="entry name" value="GATase1_AraC_ArgR_like"/>
    <property type="match status" value="1"/>
</dbReference>
<dbReference type="PANTHER" id="PTHR46796">
    <property type="entry name" value="HTH-TYPE TRANSCRIPTIONAL ACTIVATOR RHAS-RELATED"/>
    <property type="match status" value="1"/>
</dbReference>
<dbReference type="InterPro" id="IPR002818">
    <property type="entry name" value="DJ-1/PfpI"/>
</dbReference>
<dbReference type="InterPro" id="IPR050204">
    <property type="entry name" value="AraC_XylS_family_regulators"/>
</dbReference>
<dbReference type="SMART" id="SM00342">
    <property type="entry name" value="HTH_ARAC"/>
    <property type="match status" value="1"/>
</dbReference>
<protein>
    <submittedName>
        <fullName evidence="5">GlxA family transcriptional regulator</fullName>
    </submittedName>
</protein>
<dbReference type="PROSITE" id="PS01124">
    <property type="entry name" value="HTH_ARAC_FAMILY_2"/>
    <property type="match status" value="1"/>
</dbReference>
<dbReference type="Gene3D" id="1.10.10.60">
    <property type="entry name" value="Homeodomain-like"/>
    <property type="match status" value="2"/>
</dbReference>
<keyword evidence="1" id="KW-0805">Transcription regulation</keyword>
<dbReference type="RefSeq" id="WP_320288223.1">
    <property type="nucleotide sequence ID" value="NZ_JAVIIW010000016.1"/>
</dbReference>
<dbReference type="SUPFAM" id="SSF46689">
    <property type="entry name" value="Homeodomain-like"/>
    <property type="match status" value="2"/>
</dbReference>
<dbReference type="EMBL" id="JAVIIW010000016">
    <property type="protein sequence ID" value="MDX8479909.1"/>
    <property type="molecule type" value="Genomic_DNA"/>
</dbReference>
<dbReference type="InterPro" id="IPR029062">
    <property type="entry name" value="Class_I_gatase-like"/>
</dbReference>
<evidence type="ECO:0000313" key="6">
    <source>
        <dbReference type="Proteomes" id="UP001287059"/>
    </source>
</evidence>
<gene>
    <name evidence="5" type="ORF">RFN28_15670</name>
</gene>
<evidence type="ECO:0000313" key="5">
    <source>
        <dbReference type="EMBL" id="MDX8479909.1"/>
    </source>
</evidence>
<dbReference type="Proteomes" id="UP001287059">
    <property type="component" value="Unassembled WGS sequence"/>
</dbReference>
<dbReference type="PANTHER" id="PTHR46796:SF6">
    <property type="entry name" value="ARAC SUBFAMILY"/>
    <property type="match status" value="1"/>
</dbReference>
<accession>A0ABU4XYY7</accession>
<dbReference type="Pfam" id="PF12833">
    <property type="entry name" value="HTH_18"/>
    <property type="match status" value="1"/>
</dbReference>
<reference evidence="5 6" key="1">
    <citation type="submission" date="2023-08" db="EMBL/GenBank/DDBJ databases">
        <title>Implementing the SeqCode for naming new Mesorhizobium species isolated from Vachellia karroo root nodules.</title>
        <authorList>
            <person name="Van Lill M."/>
        </authorList>
    </citation>
    <scope>NUCLEOTIDE SEQUENCE [LARGE SCALE GENOMIC DNA]</scope>
    <source>
        <strain evidence="5 6">VK24D</strain>
    </source>
</reference>
<dbReference type="Pfam" id="PF01965">
    <property type="entry name" value="DJ-1_PfpI"/>
    <property type="match status" value="1"/>
</dbReference>
<name>A0ABU4XYY7_9HYPH</name>
<feature type="domain" description="HTH araC/xylS-type" evidence="4">
    <location>
        <begin position="243"/>
        <end position="341"/>
    </location>
</feature>
<keyword evidence="2" id="KW-0238">DNA-binding</keyword>
<keyword evidence="3" id="KW-0804">Transcription</keyword>
<dbReference type="InterPro" id="IPR018060">
    <property type="entry name" value="HTH_AraC"/>
</dbReference>
<evidence type="ECO:0000256" key="1">
    <source>
        <dbReference type="ARBA" id="ARBA00023015"/>
    </source>
</evidence>
<evidence type="ECO:0000256" key="3">
    <source>
        <dbReference type="ARBA" id="ARBA00023163"/>
    </source>
</evidence>
<dbReference type="InterPro" id="IPR009057">
    <property type="entry name" value="Homeodomain-like_sf"/>
</dbReference>
<dbReference type="Gene3D" id="3.40.50.880">
    <property type="match status" value="1"/>
</dbReference>
<keyword evidence="6" id="KW-1185">Reference proteome</keyword>